<dbReference type="RefSeq" id="WP_012386346.1">
    <property type="nucleotide sequence ID" value="NC_010581.1"/>
</dbReference>
<organism evidence="1 2">
    <name type="scientific">Beijerinckia indica subsp. indica (strain ATCC 9039 / DSM 1715 / NCIMB 8712)</name>
    <dbReference type="NCBI Taxonomy" id="395963"/>
    <lineage>
        <taxon>Bacteria</taxon>
        <taxon>Pseudomonadati</taxon>
        <taxon>Pseudomonadota</taxon>
        <taxon>Alphaproteobacteria</taxon>
        <taxon>Hyphomicrobiales</taxon>
        <taxon>Beijerinckiaceae</taxon>
        <taxon>Beijerinckia</taxon>
    </lineage>
</organism>
<dbReference type="AlphaFoldDB" id="B2IEQ8"/>
<gene>
    <name evidence="1" type="ordered locus">Bind_3441</name>
</gene>
<keyword evidence="2" id="KW-1185">Reference proteome</keyword>
<protein>
    <submittedName>
        <fullName evidence="1">Uncharacterized protein</fullName>
    </submittedName>
</protein>
<dbReference type="HOGENOM" id="CLU_2749609_0_0_5"/>
<dbReference type="KEGG" id="bid:Bind_3441"/>
<evidence type="ECO:0000313" key="1">
    <source>
        <dbReference type="EMBL" id="ACB96998.1"/>
    </source>
</evidence>
<evidence type="ECO:0000313" key="2">
    <source>
        <dbReference type="Proteomes" id="UP000001695"/>
    </source>
</evidence>
<proteinExistence type="predicted"/>
<accession>B2IEQ8</accession>
<dbReference type="EMBL" id="CP001016">
    <property type="protein sequence ID" value="ACB96998.1"/>
    <property type="molecule type" value="Genomic_DNA"/>
</dbReference>
<reference evidence="1 2" key="2">
    <citation type="journal article" date="2010" name="J. Bacteriol.">
        <title>Complete genome sequence of Beijerinckia indica subsp. indica.</title>
        <authorList>
            <person name="Tamas I."/>
            <person name="Dedysh S.N."/>
            <person name="Liesack W."/>
            <person name="Stott M.B."/>
            <person name="Alam M."/>
            <person name="Murrell J.C."/>
            <person name="Dunfield P.F."/>
        </authorList>
    </citation>
    <scope>NUCLEOTIDE SEQUENCE [LARGE SCALE GENOMIC DNA]</scope>
    <source>
        <strain evidence="2">ATCC 9039 / DSM 1715 / NCIMB 8712</strain>
    </source>
</reference>
<dbReference type="Proteomes" id="UP000001695">
    <property type="component" value="Chromosome"/>
</dbReference>
<sequence length="70" mass="7554">MSDCPSEGPDYRAFFLDEAGKIKKSKVLKACQTDAEAIAAAETLHDGRRLEVFDGCRLVAALPERPADAS</sequence>
<name>B2IEQ8_BEII9</name>
<dbReference type="OrthoDB" id="8450818at2"/>
<dbReference type="eggNOG" id="ENOG5033A1W">
    <property type="taxonomic scope" value="Bacteria"/>
</dbReference>
<reference evidence="2" key="1">
    <citation type="submission" date="2008-03" db="EMBL/GenBank/DDBJ databases">
        <title>Complete sequence of chromosome of Beijerinckia indica subsp. indica ATCC 9039.</title>
        <authorList>
            <consortium name="US DOE Joint Genome Institute"/>
            <person name="Copeland A."/>
            <person name="Lucas S."/>
            <person name="Lapidus A."/>
            <person name="Glavina del Rio T."/>
            <person name="Dalin E."/>
            <person name="Tice H."/>
            <person name="Bruce D."/>
            <person name="Goodwin L."/>
            <person name="Pitluck S."/>
            <person name="LaButti K."/>
            <person name="Schmutz J."/>
            <person name="Larimer F."/>
            <person name="Land M."/>
            <person name="Hauser L."/>
            <person name="Kyrpides N."/>
            <person name="Mikhailova N."/>
            <person name="Dunfield P.F."/>
            <person name="Dedysh S.N."/>
            <person name="Liesack W."/>
            <person name="Saw J.H."/>
            <person name="Alam M."/>
            <person name="Chen Y."/>
            <person name="Murrell J.C."/>
            <person name="Richardson P."/>
        </authorList>
    </citation>
    <scope>NUCLEOTIDE SEQUENCE [LARGE SCALE GENOMIC DNA]</scope>
    <source>
        <strain evidence="2">ATCC 9039 / DSM 1715 / NCIMB 8712</strain>
    </source>
</reference>